<dbReference type="Proteomes" id="UP001162060">
    <property type="component" value="Unassembled WGS sequence"/>
</dbReference>
<organism evidence="2 3">
    <name type="scientific">Peronospora matthiolae</name>
    <dbReference type="NCBI Taxonomy" id="2874970"/>
    <lineage>
        <taxon>Eukaryota</taxon>
        <taxon>Sar</taxon>
        <taxon>Stramenopiles</taxon>
        <taxon>Oomycota</taxon>
        <taxon>Peronosporomycetes</taxon>
        <taxon>Peronosporales</taxon>
        <taxon>Peronosporaceae</taxon>
        <taxon>Peronospora</taxon>
    </lineage>
</organism>
<sequence length="81" mass="9030">MGILWSDAEATKKMRHAASWHDAFVVGDRESTTRICRGAVTSGQKKALVRKHERDGFLTTGPRSDSRKSTMQQRISGLAEK</sequence>
<evidence type="ECO:0000313" key="2">
    <source>
        <dbReference type="EMBL" id="CAK7917101.1"/>
    </source>
</evidence>
<comment type="caution">
    <text evidence="2">The sequence shown here is derived from an EMBL/GenBank/DDBJ whole genome shotgun (WGS) entry which is preliminary data.</text>
</comment>
<reference evidence="2" key="1">
    <citation type="submission" date="2024-01" db="EMBL/GenBank/DDBJ databases">
        <authorList>
            <person name="Webb A."/>
        </authorList>
    </citation>
    <scope>NUCLEOTIDE SEQUENCE</scope>
    <source>
        <strain evidence="2">Pm1</strain>
    </source>
</reference>
<dbReference type="EMBL" id="CAKLBY020000045">
    <property type="protein sequence ID" value="CAK7917101.1"/>
    <property type="molecule type" value="Genomic_DNA"/>
</dbReference>
<dbReference type="AlphaFoldDB" id="A0AAV1TFN4"/>
<proteinExistence type="predicted"/>
<evidence type="ECO:0000313" key="3">
    <source>
        <dbReference type="Proteomes" id="UP001162060"/>
    </source>
</evidence>
<gene>
    <name evidence="2" type="ORF">PM001_LOCUS5531</name>
</gene>
<feature type="region of interest" description="Disordered" evidence="1">
    <location>
        <begin position="42"/>
        <end position="81"/>
    </location>
</feature>
<evidence type="ECO:0000256" key="1">
    <source>
        <dbReference type="SAM" id="MobiDB-lite"/>
    </source>
</evidence>
<protein>
    <submittedName>
        <fullName evidence="2">Uncharacterized protein</fullName>
    </submittedName>
</protein>
<name>A0AAV1TFN4_9STRA</name>
<accession>A0AAV1TFN4</accession>